<proteinExistence type="predicted"/>
<dbReference type="RefSeq" id="WP_126986881.1">
    <property type="nucleotide sequence ID" value="NZ_ML133855.1"/>
</dbReference>
<gene>
    <name evidence="1" type="ORF">DS079_09505</name>
</gene>
<organism evidence="1 2">
    <name type="scientific">Brachybacterium paraconglomeratum</name>
    <dbReference type="NCBI Taxonomy" id="173362"/>
    <lineage>
        <taxon>Bacteria</taxon>
        <taxon>Bacillati</taxon>
        <taxon>Actinomycetota</taxon>
        <taxon>Actinomycetes</taxon>
        <taxon>Micrococcales</taxon>
        <taxon>Dermabacteraceae</taxon>
        <taxon>Brachybacterium</taxon>
    </lineage>
</organism>
<dbReference type="GeneID" id="78121254"/>
<reference evidence="1 2" key="1">
    <citation type="submission" date="2018-07" db="EMBL/GenBank/DDBJ databases">
        <title>Brachybacteriurn paraconglorneratum KCTC 9916.</title>
        <authorList>
            <person name="Li Y."/>
        </authorList>
    </citation>
    <scope>NUCLEOTIDE SEQUENCE [LARGE SCALE GENOMIC DNA]</scope>
    <source>
        <strain evidence="1 2">KCTC 9916</strain>
    </source>
</reference>
<keyword evidence="2" id="KW-1185">Reference proteome</keyword>
<dbReference type="Proteomes" id="UP000274327">
    <property type="component" value="Unassembled WGS sequence"/>
</dbReference>
<evidence type="ECO:0000313" key="2">
    <source>
        <dbReference type="Proteomes" id="UP000274327"/>
    </source>
</evidence>
<dbReference type="AlphaFoldDB" id="A0A3R8X5M9"/>
<accession>A0A3R8X5M9</accession>
<protein>
    <submittedName>
        <fullName evidence="1">Uncharacterized protein</fullName>
    </submittedName>
</protein>
<comment type="caution">
    <text evidence="1">The sequence shown here is derived from an EMBL/GenBank/DDBJ whole genome shotgun (WGS) entry which is preliminary data.</text>
</comment>
<evidence type="ECO:0000313" key="1">
    <source>
        <dbReference type="EMBL" id="RRR18433.1"/>
    </source>
</evidence>
<name>A0A3R8X5M9_9MICO</name>
<dbReference type="EMBL" id="QOCI01000007">
    <property type="protein sequence ID" value="RRR18433.1"/>
    <property type="molecule type" value="Genomic_DNA"/>
</dbReference>
<sequence>MWYSAGSFEYEICGRHELELRAGEPYSVDEGEILVGQDATGELLAVEVDRTAGNVLLRLGRFGAVNQVVRLDMPSGLASALDALGADESALSDHYRDDR</sequence>